<dbReference type="InterPro" id="IPR015943">
    <property type="entry name" value="WD40/YVTN_repeat-like_dom_sf"/>
</dbReference>
<feature type="compositionally biased region" description="Polar residues" evidence="4">
    <location>
        <begin position="23"/>
        <end position="37"/>
    </location>
</feature>
<dbReference type="OrthoDB" id="1932312at2759"/>
<evidence type="ECO:0000256" key="1">
    <source>
        <dbReference type="ARBA" id="ARBA00022574"/>
    </source>
</evidence>
<dbReference type="AlphaFoldDB" id="A0A137PI41"/>
<sequence length="740" mass="81829">MPANSTTKSSHMNSVDSDDTGFHSITKTFSSPLNSARNYLGSVWSGHSKSEDSQTEEPSNPSRHSEEPQTLAPSENLDSIPSNNPNPKTSSQFERQTSVEFESPKSIHSTQMQETNTTNSNLFEANGASKGPKLTTAQYDYIRHKTKSKSTKDFDRMFLCQTLLQSQTQSKNPSSLNSNQKSGALWTMKFSRDGEYLAVGGQDAIVRVWGLKCLQNQQQQQQQQQADNASDKSKNSIIDEDEEFYEKWSIFTNEPIRTFYGHTADILDLSWSKSGFLLTSSMDKTVRLWHISRQECLCCFQHVDFVTSVAFHPKNDRYYLSGSLDSKIRLWNIPEKKVTSWAELPESNLVTAVAFTRDGKLAVAGSYQGLCVFYETEGLKYHTQIHVGKSKSSGRKITSIEALPGSSSGSGEGKLLIASNDSRIRLYNLRDKALERKYKGLDNTSSQIKATFSDDGRFIISGSESKQIFIWSTDNNSDPFPSTAKKAFMSFKKKDEETSYETLDAHSAIVTAAIVAPTTTKQILMKHGDIILNSVSQDPINDATVKDPIRNGHILISCDYAGNLKVFRRDIAHLIKQSKLANSSKSSSRHTGADDDNSSIARSLFRSKDVTRSINNLRAPQTSGSSSRRSSVHSSRDENPNPKIVLSNQEAASSPLPPIPSPQLESLSCPNCNTGEYLVQFQAKSVGKSKLQRRRSNSVGTSTPSSGTQLPNETSGGADSPRNVRFLTICNQCSRVVDGL</sequence>
<dbReference type="InterPro" id="IPR001680">
    <property type="entry name" value="WD40_rpt"/>
</dbReference>
<evidence type="ECO:0000256" key="3">
    <source>
        <dbReference type="PROSITE-ProRule" id="PRU00221"/>
    </source>
</evidence>
<keyword evidence="6" id="KW-1185">Reference proteome</keyword>
<dbReference type="PANTHER" id="PTHR14221">
    <property type="entry name" value="WD REPEAT DOMAIN 44"/>
    <property type="match status" value="1"/>
</dbReference>
<dbReference type="PROSITE" id="PS50294">
    <property type="entry name" value="WD_REPEATS_REGION"/>
    <property type="match status" value="2"/>
</dbReference>
<feature type="region of interest" description="Disordered" evidence="4">
    <location>
        <begin position="1"/>
        <end position="131"/>
    </location>
</feature>
<dbReference type="Gene3D" id="2.130.10.10">
    <property type="entry name" value="YVTN repeat-like/Quinoprotein amine dehydrogenase"/>
    <property type="match status" value="1"/>
</dbReference>
<dbReference type="InterPro" id="IPR040324">
    <property type="entry name" value="WDR44/Dgr2"/>
</dbReference>
<feature type="repeat" description="WD" evidence="3">
    <location>
        <begin position="259"/>
        <end position="292"/>
    </location>
</feature>
<dbReference type="InterPro" id="IPR020472">
    <property type="entry name" value="WD40_PAC1"/>
</dbReference>
<reference evidence="5 6" key="1">
    <citation type="journal article" date="2015" name="Genome Biol. Evol.">
        <title>Phylogenomic analyses indicate that early fungi evolved digesting cell walls of algal ancestors of land plants.</title>
        <authorList>
            <person name="Chang Y."/>
            <person name="Wang S."/>
            <person name="Sekimoto S."/>
            <person name="Aerts A.L."/>
            <person name="Choi C."/>
            <person name="Clum A."/>
            <person name="LaButti K.M."/>
            <person name="Lindquist E.A."/>
            <person name="Yee Ngan C."/>
            <person name="Ohm R.A."/>
            <person name="Salamov A.A."/>
            <person name="Grigoriev I.V."/>
            <person name="Spatafora J.W."/>
            <person name="Berbee M.L."/>
        </authorList>
    </citation>
    <scope>NUCLEOTIDE SEQUENCE [LARGE SCALE GENOMIC DNA]</scope>
    <source>
        <strain evidence="5 6">NRRL 28638</strain>
    </source>
</reference>
<feature type="repeat" description="WD" evidence="3">
    <location>
        <begin position="178"/>
        <end position="212"/>
    </location>
</feature>
<dbReference type="InterPro" id="IPR036322">
    <property type="entry name" value="WD40_repeat_dom_sf"/>
</dbReference>
<proteinExistence type="predicted"/>
<evidence type="ECO:0000256" key="2">
    <source>
        <dbReference type="ARBA" id="ARBA00022737"/>
    </source>
</evidence>
<keyword evidence="2" id="KW-0677">Repeat</keyword>
<dbReference type="EMBL" id="KQ964421">
    <property type="protein sequence ID" value="KXN74666.1"/>
    <property type="molecule type" value="Genomic_DNA"/>
</dbReference>
<dbReference type="SUPFAM" id="SSF50978">
    <property type="entry name" value="WD40 repeat-like"/>
    <property type="match status" value="1"/>
</dbReference>
<dbReference type="PANTHER" id="PTHR14221:SF0">
    <property type="entry name" value="WD REPEAT-CONTAINING PROTEIN 44"/>
    <property type="match status" value="1"/>
</dbReference>
<feature type="region of interest" description="Disordered" evidence="4">
    <location>
        <begin position="579"/>
        <end position="643"/>
    </location>
</feature>
<feature type="compositionally biased region" description="Polar residues" evidence="4">
    <location>
        <begin position="612"/>
        <end position="622"/>
    </location>
</feature>
<organism evidence="5 6">
    <name type="scientific">Conidiobolus coronatus (strain ATCC 28846 / CBS 209.66 / NRRL 28638)</name>
    <name type="common">Delacroixia coronata</name>
    <dbReference type="NCBI Taxonomy" id="796925"/>
    <lineage>
        <taxon>Eukaryota</taxon>
        <taxon>Fungi</taxon>
        <taxon>Fungi incertae sedis</taxon>
        <taxon>Zoopagomycota</taxon>
        <taxon>Entomophthoromycotina</taxon>
        <taxon>Entomophthoromycetes</taxon>
        <taxon>Entomophthorales</taxon>
        <taxon>Ancylistaceae</taxon>
        <taxon>Conidiobolus</taxon>
    </lineage>
</organism>
<feature type="repeat" description="WD" evidence="3">
    <location>
        <begin position="299"/>
        <end position="333"/>
    </location>
</feature>
<name>A0A137PI41_CONC2</name>
<dbReference type="PRINTS" id="PR00320">
    <property type="entry name" value="GPROTEINBRPT"/>
</dbReference>
<feature type="compositionally biased region" description="Polar residues" evidence="4">
    <location>
        <begin position="1"/>
        <end position="15"/>
    </location>
</feature>
<accession>A0A137PI41</accession>
<gene>
    <name evidence="5" type="ORF">CONCODRAFT_45615</name>
</gene>
<protein>
    <submittedName>
        <fullName evidence="5">WD40 repeat-like protein</fullName>
    </submittedName>
</protein>
<feature type="compositionally biased region" description="Polar residues" evidence="4">
    <location>
        <begin position="697"/>
        <end position="717"/>
    </location>
</feature>
<feature type="compositionally biased region" description="Low complexity" evidence="4">
    <location>
        <begin position="623"/>
        <end position="633"/>
    </location>
</feature>
<evidence type="ECO:0000313" key="5">
    <source>
        <dbReference type="EMBL" id="KXN74666.1"/>
    </source>
</evidence>
<evidence type="ECO:0000313" key="6">
    <source>
        <dbReference type="Proteomes" id="UP000070444"/>
    </source>
</evidence>
<dbReference type="Proteomes" id="UP000070444">
    <property type="component" value="Unassembled WGS sequence"/>
</dbReference>
<dbReference type="Pfam" id="PF00400">
    <property type="entry name" value="WD40"/>
    <property type="match status" value="4"/>
</dbReference>
<evidence type="ECO:0000256" key="4">
    <source>
        <dbReference type="SAM" id="MobiDB-lite"/>
    </source>
</evidence>
<dbReference type="STRING" id="796925.A0A137PI41"/>
<feature type="region of interest" description="Disordered" evidence="4">
    <location>
        <begin position="685"/>
        <end position="721"/>
    </location>
</feature>
<dbReference type="PROSITE" id="PS50082">
    <property type="entry name" value="WD_REPEATS_2"/>
    <property type="match status" value="3"/>
</dbReference>
<dbReference type="SMART" id="SM00320">
    <property type="entry name" value="WD40"/>
    <property type="match status" value="7"/>
</dbReference>
<keyword evidence="1 3" id="KW-0853">WD repeat</keyword>
<feature type="compositionally biased region" description="Polar residues" evidence="4">
    <location>
        <begin position="71"/>
        <end position="123"/>
    </location>
</feature>